<protein>
    <submittedName>
        <fullName evidence="1">Uncharacterized protein</fullName>
    </submittedName>
</protein>
<evidence type="ECO:0000313" key="1">
    <source>
        <dbReference type="EMBL" id="GEO31903.1"/>
    </source>
</evidence>
<organism evidence="1 2">
    <name type="scientific">Terrabacter aerolatus</name>
    <dbReference type="NCBI Taxonomy" id="422442"/>
    <lineage>
        <taxon>Bacteria</taxon>
        <taxon>Bacillati</taxon>
        <taxon>Actinomycetota</taxon>
        <taxon>Actinomycetes</taxon>
        <taxon>Micrococcales</taxon>
        <taxon>Intrasporangiaceae</taxon>
        <taxon>Terrabacter</taxon>
    </lineage>
</organism>
<dbReference type="EMBL" id="BJYX01000030">
    <property type="protein sequence ID" value="GEO31903.1"/>
    <property type="molecule type" value="Genomic_DNA"/>
</dbReference>
<dbReference type="AlphaFoldDB" id="A0A512D601"/>
<accession>A0A512D601</accession>
<name>A0A512D601_9MICO</name>
<dbReference type="OrthoDB" id="3216707at2"/>
<dbReference type="RefSeq" id="WP_147068283.1">
    <property type="nucleotide sequence ID" value="NZ_BAAARO010000041.1"/>
</dbReference>
<proteinExistence type="predicted"/>
<evidence type="ECO:0000313" key="2">
    <source>
        <dbReference type="Proteomes" id="UP000321534"/>
    </source>
</evidence>
<comment type="caution">
    <text evidence="1">The sequence shown here is derived from an EMBL/GenBank/DDBJ whole genome shotgun (WGS) entry which is preliminary data.</text>
</comment>
<sequence>MPATPTSEGLAARSRRASYDAYINSRAWSHKRKQWYAAWLTAAGIEPSCLVCGRRWTLKAGHLHHATYDRLGAESLRDLLPLCRRDHKALHAIIDSHPTWQRADRQTATAAIIAGLRQARAKRPETGHQRTVTRTP</sequence>
<keyword evidence="2" id="KW-1185">Reference proteome</keyword>
<reference evidence="1 2" key="1">
    <citation type="submission" date="2019-07" db="EMBL/GenBank/DDBJ databases">
        <title>Whole genome shotgun sequence of Terrabacter aerolatus NBRC 106305.</title>
        <authorList>
            <person name="Hosoyama A."/>
            <person name="Uohara A."/>
            <person name="Ohji S."/>
            <person name="Ichikawa N."/>
        </authorList>
    </citation>
    <scope>NUCLEOTIDE SEQUENCE [LARGE SCALE GENOMIC DNA]</scope>
    <source>
        <strain evidence="1 2">NBRC 106305</strain>
    </source>
</reference>
<dbReference type="Proteomes" id="UP000321534">
    <property type="component" value="Unassembled WGS sequence"/>
</dbReference>
<gene>
    <name evidence="1" type="ORF">TAE01_37130</name>
</gene>